<dbReference type="GO" id="GO:0034486">
    <property type="term" value="P:vacuolar transmembrane transport"/>
    <property type="evidence" value="ECO:0007669"/>
    <property type="project" value="UniProtKB-ARBA"/>
</dbReference>
<dbReference type="GO" id="GO:0015174">
    <property type="term" value="F:basic amino acid transmembrane transporter activity"/>
    <property type="evidence" value="ECO:0007669"/>
    <property type="project" value="UniProtKB-ARBA"/>
</dbReference>
<evidence type="ECO:0000256" key="6">
    <source>
        <dbReference type="ARBA" id="ARBA00050768"/>
    </source>
</evidence>
<dbReference type="OrthoDB" id="8048523at2759"/>
<dbReference type="EMBL" id="JH711578">
    <property type="protein sequence ID" value="EIW81042.1"/>
    <property type="molecule type" value="Genomic_DNA"/>
</dbReference>
<dbReference type="Proteomes" id="UP000053558">
    <property type="component" value="Unassembled WGS sequence"/>
</dbReference>
<dbReference type="OMA" id="DMCIFIQ"/>
<comment type="similarity">
    <text evidence="5">Belongs to the laat-1 family.</text>
</comment>
<feature type="transmembrane region" description="Helical" evidence="7">
    <location>
        <begin position="12"/>
        <end position="29"/>
    </location>
</feature>
<keyword evidence="9" id="KW-1185">Reference proteome</keyword>
<dbReference type="Pfam" id="PF04193">
    <property type="entry name" value="PQ-loop"/>
    <property type="match status" value="2"/>
</dbReference>
<comment type="subcellular location">
    <subcellularLocation>
        <location evidence="1">Membrane</location>
        <topology evidence="1">Multi-pass membrane protein</topology>
    </subcellularLocation>
</comment>
<evidence type="ECO:0000256" key="2">
    <source>
        <dbReference type="ARBA" id="ARBA00022692"/>
    </source>
</evidence>
<dbReference type="InterPro" id="IPR051415">
    <property type="entry name" value="LAAT-1"/>
</dbReference>
<dbReference type="AlphaFoldDB" id="A0A5M3MPD5"/>
<dbReference type="PANTHER" id="PTHR16201:SF44">
    <property type="entry name" value="SEVEN TRANSMEMBRANE PROTEIN 1"/>
    <property type="match status" value="1"/>
</dbReference>
<dbReference type="KEGG" id="cput:CONPUDRAFT_123929"/>
<comment type="caution">
    <text evidence="8">The sequence shown here is derived from an EMBL/GenBank/DDBJ whole genome shotgun (WGS) entry which is preliminary data.</text>
</comment>
<reference evidence="9" key="1">
    <citation type="journal article" date="2012" name="Science">
        <title>The Paleozoic origin of enzymatic lignin decomposition reconstructed from 31 fungal genomes.</title>
        <authorList>
            <person name="Floudas D."/>
            <person name="Binder M."/>
            <person name="Riley R."/>
            <person name="Barry K."/>
            <person name="Blanchette R.A."/>
            <person name="Henrissat B."/>
            <person name="Martinez A.T."/>
            <person name="Otillar R."/>
            <person name="Spatafora J.W."/>
            <person name="Yadav J.S."/>
            <person name="Aerts A."/>
            <person name="Benoit I."/>
            <person name="Boyd A."/>
            <person name="Carlson A."/>
            <person name="Copeland A."/>
            <person name="Coutinho P.M."/>
            <person name="de Vries R.P."/>
            <person name="Ferreira P."/>
            <person name="Findley K."/>
            <person name="Foster B."/>
            <person name="Gaskell J."/>
            <person name="Glotzer D."/>
            <person name="Gorecki P."/>
            <person name="Heitman J."/>
            <person name="Hesse C."/>
            <person name="Hori C."/>
            <person name="Igarashi K."/>
            <person name="Jurgens J.A."/>
            <person name="Kallen N."/>
            <person name="Kersten P."/>
            <person name="Kohler A."/>
            <person name="Kuees U."/>
            <person name="Kumar T.K.A."/>
            <person name="Kuo A."/>
            <person name="LaButti K."/>
            <person name="Larrondo L.F."/>
            <person name="Lindquist E."/>
            <person name="Ling A."/>
            <person name="Lombard V."/>
            <person name="Lucas S."/>
            <person name="Lundell T."/>
            <person name="Martin R."/>
            <person name="McLaughlin D.J."/>
            <person name="Morgenstern I."/>
            <person name="Morin E."/>
            <person name="Murat C."/>
            <person name="Nagy L.G."/>
            <person name="Nolan M."/>
            <person name="Ohm R.A."/>
            <person name="Patyshakuliyeva A."/>
            <person name="Rokas A."/>
            <person name="Ruiz-Duenas F.J."/>
            <person name="Sabat G."/>
            <person name="Salamov A."/>
            <person name="Samejima M."/>
            <person name="Schmutz J."/>
            <person name="Slot J.C."/>
            <person name="St John F."/>
            <person name="Stenlid J."/>
            <person name="Sun H."/>
            <person name="Sun S."/>
            <person name="Syed K."/>
            <person name="Tsang A."/>
            <person name="Wiebenga A."/>
            <person name="Young D."/>
            <person name="Pisabarro A."/>
            <person name="Eastwood D.C."/>
            <person name="Martin F."/>
            <person name="Cullen D."/>
            <person name="Grigoriev I.V."/>
            <person name="Hibbett D.S."/>
        </authorList>
    </citation>
    <scope>NUCLEOTIDE SEQUENCE [LARGE SCALE GENOMIC DNA]</scope>
    <source>
        <strain evidence="9">RWD-64-598 SS2</strain>
    </source>
</reference>
<dbReference type="SMART" id="SM00679">
    <property type="entry name" value="CTNS"/>
    <property type="match status" value="2"/>
</dbReference>
<dbReference type="InterPro" id="IPR006603">
    <property type="entry name" value="PQ-loop_rpt"/>
</dbReference>
<sequence length="279" mass="30769">MIITGDTASSVLGWISIACWVIVYSPQIIETYQLQSGEGLSLLFVYIWLAGDLCNVIGAIMGGLLPTVVILGVYYTLCDSTLLLQVYYYRWKSRQRLTSPAAPTEEDPLIGISILPLQDRRPSAWKIFFQYTAAVVFVCLTGVGAYFISESLQGRQQGPQALESLSEGKAGVEWEVQIIGWTSAILFLGSRIPQILKNFKTRCEGLAPGLFLFAILGNTTYALSICAASMDPDYLIKNSSWLAGSALTVFFDLIVLGQFFYYGFVSRQRGWIEGTIGES</sequence>
<comment type="catalytic activity">
    <reaction evidence="6">
        <text>L-histidine(out) + L-arginine(in) = L-histidine(in) + L-arginine(out)</text>
        <dbReference type="Rhea" id="RHEA:71063"/>
        <dbReference type="ChEBI" id="CHEBI:32682"/>
        <dbReference type="ChEBI" id="CHEBI:57595"/>
    </reaction>
</comment>
<protein>
    <submittedName>
        <fullName evidence="8">PQ-loop-domain-containing protein</fullName>
    </submittedName>
</protein>
<dbReference type="FunFam" id="1.20.1280.290:FF:000012">
    <property type="entry name" value="Vacuolar membrane PQ loop repeat protein"/>
    <property type="match status" value="1"/>
</dbReference>
<accession>A0A5M3MPD5</accession>
<feature type="transmembrane region" description="Helical" evidence="7">
    <location>
        <begin position="242"/>
        <end position="264"/>
    </location>
</feature>
<name>A0A5M3MPD5_CONPW</name>
<feature type="transmembrane region" description="Helical" evidence="7">
    <location>
        <begin position="174"/>
        <end position="193"/>
    </location>
</feature>
<dbReference type="GO" id="GO:0098852">
    <property type="term" value="C:lytic vacuole membrane"/>
    <property type="evidence" value="ECO:0007669"/>
    <property type="project" value="UniProtKB-ARBA"/>
</dbReference>
<proteinExistence type="inferred from homology"/>
<feature type="transmembrane region" description="Helical" evidence="7">
    <location>
        <begin position="128"/>
        <end position="148"/>
    </location>
</feature>
<evidence type="ECO:0000313" key="8">
    <source>
        <dbReference type="EMBL" id="EIW81042.1"/>
    </source>
</evidence>
<evidence type="ECO:0000256" key="3">
    <source>
        <dbReference type="ARBA" id="ARBA00022989"/>
    </source>
</evidence>
<dbReference type="PANTHER" id="PTHR16201">
    <property type="entry name" value="SEVEN TRANSMEMBRANE PROTEIN 1-RELATED"/>
    <property type="match status" value="1"/>
</dbReference>
<dbReference type="GeneID" id="19199794"/>
<keyword evidence="4 7" id="KW-0472">Membrane</keyword>
<evidence type="ECO:0000256" key="7">
    <source>
        <dbReference type="SAM" id="Phobius"/>
    </source>
</evidence>
<dbReference type="RefSeq" id="XP_007768477.1">
    <property type="nucleotide sequence ID" value="XM_007770287.1"/>
</dbReference>
<evidence type="ECO:0000256" key="1">
    <source>
        <dbReference type="ARBA" id="ARBA00004141"/>
    </source>
</evidence>
<keyword evidence="2 7" id="KW-0812">Transmembrane</keyword>
<dbReference type="Gene3D" id="1.20.1280.290">
    <property type="match status" value="2"/>
</dbReference>
<organism evidence="8 9">
    <name type="scientific">Coniophora puteana (strain RWD-64-598)</name>
    <name type="common">Brown rot fungus</name>
    <dbReference type="NCBI Taxonomy" id="741705"/>
    <lineage>
        <taxon>Eukaryota</taxon>
        <taxon>Fungi</taxon>
        <taxon>Dikarya</taxon>
        <taxon>Basidiomycota</taxon>
        <taxon>Agaricomycotina</taxon>
        <taxon>Agaricomycetes</taxon>
        <taxon>Agaricomycetidae</taxon>
        <taxon>Boletales</taxon>
        <taxon>Coniophorineae</taxon>
        <taxon>Coniophoraceae</taxon>
        <taxon>Coniophora</taxon>
    </lineage>
</organism>
<gene>
    <name evidence="8" type="ORF">CONPUDRAFT_123929</name>
</gene>
<evidence type="ECO:0000256" key="4">
    <source>
        <dbReference type="ARBA" id="ARBA00023136"/>
    </source>
</evidence>
<dbReference type="FunFam" id="1.20.1280.290:FF:000009">
    <property type="entry name" value="PQ loop repeat family protein"/>
    <property type="match status" value="1"/>
</dbReference>
<keyword evidence="3 7" id="KW-1133">Transmembrane helix</keyword>
<evidence type="ECO:0000256" key="5">
    <source>
        <dbReference type="ARBA" id="ARBA00038039"/>
    </source>
</evidence>
<evidence type="ECO:0000313" key="9">
    <source>
        <dbReference type="Proteomes" id="UP000053558"/>
    </source>
</evidence>
<feature type="transmembrane region" description="Helical" evidence="7">
    <location>
        <begin position="205"/>
        <end position="230"/>
    </location>
</feature>